<dbReference type="SUPFAM" id="SSF52266">
    <property type="entry name" value="SGNH hydrolase"/>
    <property type="match status" value="1"/>
</dbReference>
<dbReference type="EMBL" id="CAFBMR010000001">
    <property type="protein sequence ID" value="CAB4900655.1"/>
    <property type="molecule type" value="Genomic_DNA"/>
</dbReference>
<feature type="domain" description="Fibronectin type-III" evidence="1">
    <location>
        <begin position="954"/>
        <end position="1051"/>
    </location>
</feature>
<dbReference type="GO" id="GO:0005085">
    <property type="term" value="F:guanyl-nucleotide exchange factor activity"/>
    <property type="evidence" value="ECO:0007669"/>
    <property type="project" value="TreeGrafter"/>
</dbReference>
<organism evidence="2">
    <name type="scientific">freshwater metagenome</name>
    <dbReference type="NCBI Taxonomy" id="449393"/>
    <lineage>
        <taxon>unclassified sequences</taxon>
        <taxon>metagenomes</taxon>
        <taxon>ecological metagenomes</taxon>
    </lineage>
</organism>
<dbReference type="SMART" id="SM00060">
    <property type="entry name" value="FN3"/>
    <property type="match status" value="2"/>
</dbReference>
<dbReference type="PANTHER" id="PTHR45982:SF1">
    <property type="entry name" value="REGULATOR OF CHROMOSOME CONDENSATION"/>
    <property type="match status" value="1"/>
</dbReference>
<dbReference type="SUPFAM" id="SSF50985">
    <property type="entry name" value="RCC1/BLIP-II"/>
    <property type="match status" value="1"/>
</dbReference>
<dbReference type="CDD" id="cd00063">
    <property type="entry name" value="FN3"/>
    <property type="match status" value="2"/>
</dbReference>
<gene>
    <name evidence="2" type="ORF">UFOPK3610_00103</name>
</gene>
<evidence type="ECO:0000259" key="1">
    <source>
        <dbReference type="PROSITE" id="PS50853"/>
    </source>
</evidence>
<dbReference type="InterPro" id="IPR013783">
    <property type="entry name" value="Ig-like_fold"/>
</dbReference>
<dbReference type="AlphaFoldDB" id="A0A6J7G5W8"/>
<proteinExistence type="predicted"/>
<dbReference type="SUPFAM" id="SSF49265">
    <property type="entry name" value="Fibronectin type III"/>
    <property type="match status" value="1"/>
</dbReference>
<dbReference type="InterPro" id="IPR036116">
    <property type="entry name" value="FN3_sf"/>
</dbReference>
<dbReference type="InterPro" id="IPR036514">
    <property type="entry name" value="SGNH_hydro_sf"/>
</dbReference>
<dbReference type="InterPro" id="IPR000408">
    <property type="entry name" value="Reg_chr_condens"/>
</dbReference>
<dbReference type="InterPro" id="IPR003961">
    <property type="entry name" value="FN3_dom"/>
</dbReference>
<name>A0A6J7G5W8_9ZZZZ</name>
<feature type="domain" description="Fibronectin type-III" evidence="1">
    <location>
        <begin position="229"/>
        <end position="326"/>
    </location>
</feature>
<dbReference type="Pfam" id="PF13472">
    <property type="entry name" value="Lipase_GDSL_2"/>
    <property type="match status" value="1"/>
</dbReference>
<dbReference type="Pfam" id="PF13540">
    <property type="entry name" value="RCC1_2"/>
    <property type="match status" value="2"/>
</dbReference>
<dbReference type="GO" id="GO:0005737">
    <property type="term" value="C:cytoplasm"/>
    <property type="evidence" value="ECO:0007669"/>
    <property type="project" value="TreeGrafter"/>
</dbReference>
<dbReference type="InterPro" id="IPR051553">
    <property type="entry name" value="Ran_GTPase-activating"/>
</dbReference>
<accession>A0A6J7G5W8</accession>
<dbReference type="PANTHER" id="PTHR45982">
    <property type="entry name" value="REGULATOR OF CHROMOSOME CONDENSATION"/>
    <property type="match status" value="1"/>
</dbReference>
<dbReference type="Gene3D" id="2.130.10.30">
    <property type="entry name" value="Regulator of chromosome condensation 1/beta-lactamase-inhibitor protein II"/>
    <property type="match status" value="3"/>
</dbReference>
<dbReference type="InterPro" id="IPR013830">
    <property type="entry name" value="SGNH_hydro"/>
</dbReference>
<dbReference type="Pfam" id="PF00415">
    <property type="entry name" value="RCC1"/>
    <property type="match status" value="2"/>
</dbReference>
<sequence length="1051" mass="109388">MRWVVMKAASLLTLVVSLGLGFPAAVAPVAASESVRAETPLCAPAPEALLIGDSLVARASDDYVTAFAEAGWNLTVVAYGGRTARWGFPQLEAQMALTPQPSVVIVSLGTNDTRMLSTTQNQDAALIRRYVDAVGDERTLLWANVALQPEIPSLSPRYVREVEFNDALIQVASESTNLQVLDWAGEADYSQFLDDGVHYQPTEYPHRAQWLADALLRTVCEPDPGEPGPVVQPWPTQVGNSSVSIAWNPPRRGGEPTSYVVEYSTAPSGPWTPAEGADPAATAMTITGLRSTTPYYIRVAAKVEDVVGPWMMATNEIPITSVTGGATSTCVLYADHELACAGANESGWIDSGVVGPVTLLTNVLSGVSAVSPAQGHACVIRLARAVACWGSNSHGVLGNGQFSGVQAEAIDVPGIAEAISVATTDAHTCAVSGVEGEVTCWGANSSGELGDGTLIDRTSPTRVLGLGAVRDVTVGPDFSCALLTEGSVWCWGANSLGQLGDGTQISRNQPRQVVGLSDVTQLSAADGYVCALRADATVWCWGQSGSLTPIRTPHIGGAVKITTASDHACAVLNTGSLKCWGENAYGQLGTGTTEDAPPTQVLDIQSAVSVAPTDTGSCALLVDGRLRCWGSNRDGQFGQGEAVSVAAVVAPNLPKVIKPFVRTLGIRITRLSIKTASGIPVTGGSISWSSVGAVARNPVGLTALGIAGLPSTPAGRLQVSLRRGVLPDGVKVSGTWTVWQNGQPLIALTIPDPPAPSTRYVRVNVGENRRVIGAAVRVEGLTGRLSVSGFTYVVKTVSSGATAVSGLFVARGFALSDAPIATVEYSDDVIQRRVSKVVLAEDLTVVRLPRVPYLDLQNRDIRAQIGTLVPVTARLSDPVRKRRDSQPSLAGVAVTMTPPVGVAQTCAGVTLTAKTDSRGWATLAVCATKSGTFQVSAPGAVSTACLNLLVFGGVPSPVEKVDVRSPSSGRIVVSWSPPDFIGGRSVPILSYTVLVSGGSGVVRKEVIPGSGRLRRHVHFRGLTSAKTYKVTVTATNASGTSTPVEGWAGVA</sequence>
<dbReference type="Gene3D" id="3.40.50.1110">
    <property type="entry name" value="SGNH hydrolase"/>
    <property type="match status" value="1"/>
</dbReference>
<dbReference type="PROSITE" id="PS50012">
    <property type="entry name" value="RCC1_3"/>
    <property type="match status" value="3"/>
</dbReference>
<dbReference type="PROSITE" id="PS50853">
    <property type="entry name" value="FN3"/>
    <property type="match status" value="2"/>
</dbReference>
<evidence type="ECO:0000313" key="2">
    <source>
        <dbReference type="EMBL" id="CAB4900655.1"/>
    </source>
</evidence>
<reference evidence="2" key="1">
    <citation type="submission" date="2020-05" db="EMBL/GenBank/DDBJ databases">
        <authorList>
            <person name="Chiriac C."/>
            <person name="Salcher M."/>
            <person name="Ghai R."/>
            <person name="Kavagutti S V."/>
        </authorList>
    </citation>
    <scope>NUCLEOTIDE SEQUENCE</scope>
</reference>
<dbReference type="Pfam" id="PF00041">
    <property type="entry name" value="fn3"/>
    <property type="match status" value="2"/>
</dbReference>
<protein>
    <submittedName>
        <fullName evidence="2">Unannotated protein</fullName>
    </submittedName>
</protein>
<dbReference type="Gene3D" id="2.60.40.10">
    <property type="entry name" value="Immunoglobulins"/>
    <property type="match status" value="2"/>
</dbReference>
<dbReference type="InterPro" id="IPR009091">
    <property type="entry name" value="RCC1/BLIP-II"/>
</dbReference>